<sequence>MANLSIIGAGAWGSALSIALSDKFDTIYLHAYSEAEIATLKPRHPALPVNYADNVELTFDLSLIQQSQSILIAVPSYGFSTTLESIKPFLTPGQPIAWVTKGFDTRQQGFLHESFETILGSHPSCVISGPSFAFEVASHKPTALTVASADKNTRDYWAKTLHTKTLRAYTNEDIIGVEVGGSVKNILAIAAGIASGLGYGANTQAALITRGLAEMIRFGKSLGANEKTFNGLSGLGDLVLTCSDDLSRNRRFGKELANDQSVEQALNNVGATVEGLNTLELVLSIAKQNQIEMPICEQVYQVTQGIVSPTEAVNHLMSREQVNE</sequence>
<dbReference type="InterPro" id="IPR006109">
    <property type="entry name" value="G3P_DH_NAD-dep_C"/>
</dbReference>
<dbReference type="AlphaFoldDB" id="A0A1W1D9N6"/>
<evidence type="ECO:0000259" key="5">
    <source>
        <dbReference type="Pfam" id="PF07479"/>
    </source>
</evidence>
<dbReference type="Pfam" id="PF07479">
    <property type="entry name" value="NAD_Gly3P_dh_C"/>
    <property type="match status" value="1"/>
</dbReference>
<dbReference type="InterPro" id="IPR008927">
    <property type="entry name" value="6-PGluconate_DH-like_C_sf"/>
</dbReference>
<name>A0A1W1D9N6_9ZZZZ</name>
<dbReference type="PANTHER" id="PTHR11728">
    <property type="entry name" value="GLYCEROL-3-PHOSPHATE DEHYDROGENASE"/>
    <property type="match status" value="1"/>
</dbReference>
<dbReference type="NCBIfam" id="NF000940">
    <property type="entry name" value="PRK00094.1-2"/>
    <property type="match status" value="1"/>
</dbReference>
<evidence type="ECO:0000256" key="1">
    <source>
        <dbReference type="ARBA" id="ARBA00011009"/>
    </source>
</evidence>
<dbReference type="PANTHER" id="PTHR11728:SF1">
    <property type="entry name" value="GLYCEROL-3-PHOSPHATE DEHYDROGENASE [NAD(+)] 2, CHLOROPLASTIC"/>
    <property type="match status" value="1"/>
</dbReference>
<dbReference type="SUPFAM" id="SSF51735">
    <property type="entry name" value="NAD(P)-binding Rossmann-fold domains"/>
    <property type="match status" value="1"/>
</dbReference>
<evidence type="ECO:0000313" key="6">
    <source>
        <dbReference type="EMBL" id="SFV77284.1"/>
    </source>
</evidence>
<dbReference type="GO" id="GO:0005975">
    <property type="term" value="P:carbohydrate metabolic process"/>
    <property type="evidence" value="ECO:0007669"/>
    <property type="project" value="InterPro"/>
</dbReference>
<gene>
    <name evidence="6" type="ORF">MNB_SUP05-4-596</name>
</gene>
<keyword evidence="2 6" id="KW-0560">Oxidoreductase</keyword>
<dbReference type="PIRSF" id="PIRSF000114">
    <property type="entry name" value="Glycerol-3-P_dh"/>
    <property type="match status" value="1"/>
</dbReference>
<dbReference type="GO" id="GO:0051287">
    <property type="term" value="F:NAD binding"/>
    <property type="evidence" value="ECO:0007669"/>
    <property type="project" value="InterPro"/>
</dbReference>
<evidence type="ECO:0000256" key="3">
    <source>
        <dbReference type="ARBA" id="ARBA00023027"/>
    </source>
</evidence>
<dbReference type="InterPro" id="IPR036291">
    <property type="entry name" value="NAD(P)-bd_dom_sf"/>
</dbReference>
<dbReference type="InterPro" id="IPR013328">
    <property type="entry name" value="6PGD_dom2"/>
</dbReference>
<dbReference type="EMBL" id="FPHR01000021">
    <property type="protein sequence ID" value="SFV77284.1"/>
    <property type="molecule type" value="Genomic_DNA"/>
</dbReference>
<dbReference type="FunFam" id="1.10.1040.10:FF:000001">
    <property type="entry name" value="Glycerol-3-phosphate dehydrogenase [NAD(P)+]"/>
    <property type="match status" value="1"/>
</dbReference>
<dbReference type="EC" id="1.1.1.94" evidence="6"/>
<dbReference type="HAMAP" id="MF_00394">
    <property type="entry name" value="NAD_Glyc3P_dehydrog"/>
    <property type="match status" value="1"/>
</dbReference>
<keyword evidence="3" id="KW-0520">NAD</keyword>
<feature type="domain" description="Glycerol-3-phosphate dehydrogenase NAD-dependent C-terminal" evidence="5">
    <location>
        <begin position="173"/>
        <end position="313"/>
    </location>
</feature>
<dbReference type="NCBIfam" id="NF000942">
    <property type="entry name" value="PRK00094.1-4"/>
    <property type="match status" value="1"/>
</dbReference>
<proteinExistence type="inferred from homology"/>
<dbReference type="PRINTS" id="PR00077">
    <property type="entry name" value="GPDHDRGNASE"/>
</dbReference>
<comment type="similarity">
    <text evidence="1">Belongs to the NAD-dependent glycerol-3-phosphate dehydrogenase family.</text>
</comment>
<evidence type="ECO:0000259" key="4">
    <source>
        <dbReference type="Pfam" id="PF01210"/>
    </source>
</evidence>
<dbReference type="InterPro" id="IPR006168">
    <property type="entry name" value="G3P_DH_NAD-dep"/>
</dbReference>
<evidence type="ECO:0000256" key="2">
    <source>
        <dbReference type="ARBA" id="ARBA00023002"/>
    </source>
</evidence>
<dbReference type="Gene3D" id="3.40.50.720">
    <property type="entry name" value="NAD(P)-binding Rossmann-like Domain"/>
    <property type="match status" value="1"/>
</dbReference>
<dbReference type="Gene3D" id="1.10.1040.10">
    <property type="entry name" value="N-(1-d-carboxylethyl)-l-norvaline Dehydrogenase, domain 2"/>
    <property type="match status" value="1"/>
</dbReference>
<dbReference type="SUPFAM" id="SSF48179">
    <property type="entry name" value="6-phosphogluconate dehydrogenase C-terminal domain-like"/>
    <property type="match status" value="1"/>
</dbReference>
<dbReference type="GO" id="GO:0046474">
    <property type="term" value="P:glycerophospholipid biosynthetic process"/>
    <property type="evidence" value="ECO:0007669"/>
    <property type="project" value="TreeGrafter"/>
</dbReference>
<feature type="domain" description="Glycerol-3-phosphate dehydrogenase NAD-dependent N-terminal" evidence="4">
    <location>
        <begin position="5"/>
        <end position="152"/>
    </location>
</feature>
<reference evidence="6" key="1">
    <citation type="submission" date="2016-10" db="EMBL/GenBank/DDBJ databases">
        <authorList>
            <person name="de Groot N.N."/>
        </authorList>
    </citation>
    <scope>NUCLEOTIDE SEQUENCE</scope>
</reference>
<dbReference type="GO" id="GO:0047952">
    <property type="term" value="F:glycerol-3-phosphate dehydrogenase [NAD(P)+] activity"/>
    <property type="evidence" value="ECO:0007669"/>
    <property type="project" value="UniProtKB-EC"/>
</dbReference>
<dbReference type="GO" id="GO:0046168">
    <property type="term" value="P:glycerol-3-phosphate catabolic process"/>
    <property type="evidence" value="ECO:0007669"/>
    <property type="project" value="InterPro"/>
</dbReference>
<dbReference type="GO" id="GO:0005829">
    <property type="term" value="C:cytosol"/>
    <property type="evidence" value="ECO:0007669"/>
    <property type="project" value="TreeGrafter"/>
</dbReference>
<accession>A0A1W1D9N6</accession>
<organism evidence="6">
    <name type="scientific">hydrothermal vent metagenome</name>
    <dbReference type="NCBI Taxonomy" id="652676"/>
    <lineage>
        <taxon>unclassified sequences</taxon>
        <taxon>metagenomes</taxon>
        <taxon>ecological metagenomes</taxon>
    </lineage>
</organism>
<dbReference type="Pfam" id="PF01210">
    <property type="entry name" value="NAD_Gly3P_dh_N"/>
    <property type="match status" value="1"/>
</dbReference>
<dbReference type="PROSITE" id="PS00957">
    <property type="entry name" value="NAD_G3PDH"/>
    <property type="match status" value="1"/>
</dbReference>
<dbReference type="InterPro" id="IPR011128">
    <property type="entry name" value="G3P_DH_NAD-dep_N"/>
</dbReference>
<protein>
    <submittedName>
        <fullName evidence="6">Glycerol-3-phosphate dehydrogenase [NAD(P)+]</fullName>
        <ecNumber evidence="6">1.1.1.94</ecNumber>
    </submittedName>
</protein>